<evidence type="ECO:0000313" key="3">
    <source>
        <dbReference type="Proteomes" id="UP000185696"/>
    </source>
</evidence>
<accession>A0A7Z0WMQ2</accession>
<dbReference type="Gene3D" id="3.90.1150.10">
    <property type="entry name" value="Aspartate Aminotransferase, domain 1"/>
    <property type="match status" value="1"/>
</dbReference>
<sequence length="450" mass="48499">MEEPVLELTDVLRLLEDHERSADRALSMVPSEAAMSGIAKLPLLLDVYHRYFFNEGGDPASWHFRGGQNLRELETDLTVPLLAELGRAGRVSVRPLSGLGTMTLVLASLGGPPGSDVMTLSPDVGGHYATARLATRLGLRVHELGGPDPHGLDLEHARERLAAVRPALVYVDQSHCLFPVDVASLVETVRRASPGTRVHIDTSQWLGLVLGGVFDNPLDCGADSFGGSTHKTFPGPQKGVFLTRDPRVAEQVEETQEYLISSHHFAATISLGIALLEFRRFGAEYARAVVDNTRRFGALLTERGLTVMAADRGYSAGHQLWLDTDADGVAPRVASDRLFRAGLRVNFMGGLPRVAGQAVRIGLNEPTYRGLAGPELDELADVFTAAVLATEPPETLAARVARLPRRARYGEAADPRSPLVRRALALCAAALSRRGGEVPAELSVASIRNE</sequence>
<dbReference type="PANTHER" id="PTHR11680">
    <property type="entry name" value="SERINE HYDROXYMETHYLTRANSFERASE"/>
    <property type="match status" value="1"/>
</dbReference>
<comment type="caution">
    <text evidence="2">The sequence shown here is derived from an EMBL/GenBank/DDBJ whole genome shotgun (WGS) entry which is preliminary data.</text>
</comment>
<dbReference type="GO" id="GO:0030170">
    <property type="term" value="F:pyridoxal phosphate binding"/>
    <property type="evidence" value="ECO:0007669"/>
    <property type="project" value="TreeGrafter"/>
</dbReference>
<evidence type="ECO:0000256" key="1">
    <source>
        <dbReference type="ARBA" id="ARBA00006376"/>
    </source>
</evidence>
<protein>
    <recommendedName>
        <fullName evidence="4">Glycine hydroxymethyltransferase</fullName>
    </recommendedName>
</protein>
<dbReference type="InterPro" id="IPR015421">
    <property type="entry name" value="PyrdxlP-dep_Trfase_major"/>
</dbReference>
<dbReference type="InterPro" id="IPR015422">
    <property type="entry name" value="PyrdxlP-dep_Trfase_small"/>
</dbReference>
<evidence type="ECO:0000313" key="2">
    <source>
        <dbReference type="EMBL" id="OLF10538.1"/>
    </source>
</evidence>
<dbReference type="InterPro" id="IPR015424">
    <property type="entry name" value="PyrdxlP-dep_Trfase"/>
</dbReference>
<dbReference type="EMBL" id="MSIF01000006">
    <property type="protein sequence ID" value="OLF10538.1"/>
    <property type="molecule type" value="Genomic_DNA"/>
</dbReference>
<organism evidence="2 3">
    <name type="scientific">Actinophytocola xinjiangensis</name>
    <dbReference type="NCBI Taxonomy" id="485602"/>
    <lineage>
        <taxon>Bacteria</taxon>
        <taxon>Bacillati</taxon>
        <taxon>Actinomycetota</taxon>
        <taxon>Actinomycetes</taxon>
        <taxon>Pseudonocardiales</taxon>
        <taxon>Pseudonocardiaceae</taxon>
    </lineage>
</organism>
<dbReference type="Proteomes" id="UP000185696">
    <property type="component" value="Unassembled WGS sequence"/>
</dbReference>
<dbReference type="SUPFAM" id="SSF53383">
    <property type="entry name" value="PLP-dependent transferases"/>
    <property type="match status" value="1"/>
</dbReference>
<dbReference type="GO" id="GO:0005737">
    <property type="term" value="C:cytoplasm"/>
    <property type="evidence" value="ECO:0007669"/>
    <property type="project" value="TreeGrafter"/>
</dbReference>
<dbReference type="Gene3D" id="3.40.640.10">
    <property type="entry name" value="Type I PLP-dependent aspartate aminotransferase-like (Major domain)"/>
    <property type="match status" value="1"/>
</dbReference>
<evidence type="ECO:0008006" key="4">
    <source>
        <dbReference type="Google" id="ProtNLM"/>
    </source>
</evidence>
<dbReference type="GO" id="GO:0004372">
    <property type="term" value="F:glycine hydroxymethyltransferase activity"/>
    <property type="evidence" value="ECO:0007669"/>
    <property type="project" value="TreeGrafter"/>
</dbReference>
<dbReference type="GO" id="GO:0019264">
    <property type="term" value="P:glycine biosynthetic process from serine"/>
    <property type="evidence" value="ECO:0007669"/>
    <property type="project" value="TreeGrafter"/>
</dbReference>
<keyword evidence="3" id="KW-1185">Reference proteome</keyword>
<dbReference type="OrthoDB" id="9803871at2"/>
<dbReference type="InterPro" id="IPR049943">
    <property type="entry name" value="Ser_HO-MeTrfase-like"/>
</dbReference>
<proteinExistence type="inferred from homology"/>
<comment type="similarity">
    <text evidence="1">Belongs to the SHMT family.</text>
</comment>
<dbReference type="GO" id="GO:0046653">
    <property type="term" value="P:tetrahydrofolate metabolic process"/>
    <property type="evidence" value="ECO:0007669"/>
    <property type="project" value="TreeGrafter"/>
</dbReference>
<gene>
    <name evidence="2" type="ORF">BLA60_15255</name>
</gene>
<dbReference type="AlphaFoldDB" id="A0A7Z0WMQ2"/>
<name>A0A7Z0WMQ2_9PSEU</name>
<reference evidence="2 3" key="1">
    <citation type="submission" date="2016-12" db="EMBL/GenBank/DDBJ databases">
        <title>The draft genome sequence of Actinophytocola xinjiangensis.</title>
        <authorList>
            <person name="Wang W."/>
            <person name="Yuan L."/>
        </authorList>
    </citation>
    <scope>NUCLEOTIDE SEQUENCE [LARGE SCALE GENOMIC DNA]</scope>
    <source>
        <strain evidence="2 3">CGMCC 4.4663</strain>
    </source>
</reference>
<dbReference type="PANTHER" id="PTHR11680:SF35">
    <property type="entry name" value="SERINE HYDROXYMETHYLTRANSFERASE 1"/>
    <property type="match status" value="1"/>
</dbReference>